<keyword evidence="3" id="KW-1185">Reference proteome</keyword>
<dbReference type="AlphaFoldDB" id="A0A8H4GWS4"/>
<dbReference type="PANTHER" id="PTHR21310">
    <property type="entry name" value="AMINOGLYCOSIDE PHOSPHOTRANSFERASE-RELATED-RELATED"/>
    <property type="match status" value="1"/>
</dbReference>
<dbReference type="OrthoDB" id="4177236at2759"/>
<protein>
    <recommendedName>
        <fullName evidence="1">Aminoglycoside phosphotransferase domain-containing protein</fullName>
    </recommendedName>
</protein>
<evidence type="ECO:0000313" key="2">
    <source>
        <dbReference type="EMBL" id="KAF4229879.1"/>
    </source>
</evidence>
<dbReference type="Proteomes" id="UP000653565">
    <property type="component" value="Unassembled WGS sequence"/>
</dbReference>
<feature type="domain" description="Aminoglycoside phosphotransferase" evidence="1">
    <location>
        <begin position="60"/>
        <end position="269"/>
    </location>
</feature>
<proteinExistence type="predicted"/>
<dbReference type="InterPro" id="IPR011009">
    <property type="entry name" value="Kinase-like_dom_sf"/>
</dbReference>
<dbReference type="Pfam" id="PF01636">
    <property type="entry name" value="APH"/>
    <property type="match status" value="1"/>
</dbReference>
<dbReference type="Gene3D" id="3.90.1200.10">
    <property type="match status" value="1"/>
</dbReference>
<dbReference type="InterPro" id="IPR051678">
    <property type="entry name" value="AGP_Transferase"/>
</dbReference>
<dbReference type="EMBL" id="JAAAPX010000123">
    <property type="protein sequence ID" value="KAF4229879.1"/>
    <property type="molecule type" value="Genomic_DNA"/>
</dbReference>
<reference evidence="2" key="2">
    <citation type="submission" date="2020-04" db="EMBL/GenBank/DDBJ databases">
        <authorList>
            <person name="Santos R.A.C."/>
            <person name="Steenwyk J.L."/>
            <person name="Rivero-Menendez O."/>
            <person name="Mead M.E."/>
            <person name="Silva L.P."/>
            <person name="Bastos R.W."/>
            <person name="Alastruey-Izquierdo A."/>
            <person name="Goldman G.H."/>
            <person name="Rokas A."/>
        </authorList>
    </citation>
    <scope>NUCLEOTIDE SEQUENCE</scope>
    <source>
        <strain evidence="2">CNM-CM6805</strain>
    </source>
</reference>
<gene>
    <name evidence="2" type="ORF">CNMCM6805_001060</name>
</gene>
<sequence>MIFSLPYYRESDQLPGPLPEQHEIDHAVRSLPTIRNPDYGGHLVVIRDLYVVKYGPYVAENEGYALLFIEQKLSIPAPRLYAMYRNEDKLYIVMQYIPGITLGHIWPSLPENNKTVLLGELRSIFADMRSLPSPGFYGSVTQGPVPHRYFFSREGNPAITGPFTKEEDFSKAIALRSRQIWSDRGRHGWTSDFLARHLPSALSGHQPTFTHGDLYRENILVKKVKNSTSGVEEYRIAAIIDWETAGWYPSYWEYGYIFPLFQWDDDWPESVESILDPWPLEAALLRFVQEDLEF</sequence>
<evidence type="ECO:0000313" key="3">
    <source>
        <dbReference type="Proteomes" id="UP000653565"/>
    </source>
</evidence>
<organism evidence="2 3">
    <name type="scientific">Aspergillus fumigatiaffinis</name>
    <dbReference type="NCBI Taxonomy" id="340414"/>
    <lineage>
        <taxon>Eukaryota</taxon>
        <taxon>Fungi</taxon>
        <taxon>Dikarya</taxon>
        <taxon>Ascomycota</taxon>
        <taxon>Pezizomycotina</taxon>
        <taxon>Eurotiomycetes</taxon>
        <taxon>Eurotiomycetidae</taxon>
        <taxon>Eurotiales</taxon>
        <taxon>Aspergillaceae</taxon>
        <taxon>Aspergillus</taxon>
        <taxon>Aspergillus subgen. Fumigati</taxon>
    </lineage>
</organism>
<reference evidence="2" key="1">
    <citation type="journal article" date="2020" name="bioRxiv">
        <title>Genomic and phenotypic heterogeneity of clinical isolates of the human pathogens Aspergillus fumigatus, Aspergillus lentulus and Aspergillus fumigatiaffinis.</title>
        <authorList>
            <person name="dos Santos R.A.C."/>
            <person name="Steenwyk J.L."/>
            <person name="Rivero-Menendez O."/>
            <person name="Mead M.E."/>
            <person name="Silva L.P."/>
            <person name="Bastos R.W."/>
            <person name="Alastruey-Izquierdo A."/>
            <person name="Goldman G.H."/>
            <person name="Rokas A."/>
        </authorList>
    </citation>
    <scope>NUCLEOTIDE SEQUENCE</scope>
    <source>
        <strain evidence="2">CNM-CM6805</strain>
    </source>
</reference>
<dbReference type="InterPro" id="IPR002575">
    <property type="entry name" value="Aminoglycoside_PTrfase"/>
</dbReference>
<evidence type="ECO:0000259" key="1">
    <source>
        <dbReference type="Pfam" id="PF01636"/>
    </source>
</evidence>
<accession>A0A8H4GWS4</accession>
<name>A0A8H4GWS4_9EURO</name>
<dbReference type="PANTHER" id="PTHR21310:SF48">
    <property type="entry name" value="AMINOGLYCOSIDE PHOSPHOTRANSFERASE DOMAIN-CONTAINING PROTEIN"/>
    <property type="match status" value="1"/>
</dbReference>
<comment type="caution">
    <text evidence="2">The sequence shown here is derived from an EMBL/GenBank/DDBJ whole genome shotgun (WGS) entry which is preliminary data.</text>
</comment>
<dbReference type="SUPFAM" id="SSF56112">
    <property type="entry name" value="Protein kinase-like (PK-like)"/>
    <property type="match status" value="1"/>
</dbReference>
<dbReference type="CDD" id="cd05120">
    <property type="entry name" value="APH_ChoK_like"/>
    <property type="match status" value="1"/>
</dbReference>